<gene>
    <name evidence="1" type="ORF">L1987_59237</name>
</gene>
<name>A0ACB9D4N9_9ASTR</name>
<evidence type="ECO:0000313" key="2">
    <source>
        <dbReference type="Proteomes" id="UP001056120"/>
    </source>
</evidence>
<evidence type="ECO:0000313" key="1">
    <source>
        <dbReference type="EMBL" id="KAI3741563.1"/>
    </source>
</evidence>
<reference evidence="2" key="1">
    <citation type="journal article" date="2022" name="Mol. Ecol. Resour.">
        <title>The genomes of chicory, endive, great burdock and yacon provide insights into Asteraceae palaeo-polyploidization history and plant inulin production.</title>
        <authorList>
            <person name="Fan W."/>
            <person name="Wang S."/>
            <person name="Wang H."/>
            <person name="Wang A."/>
            <person name="Jiang F."/>
            <person name="Liu H."/>
            <person name="Zhao H."/>
            <person name="Xu D."/>
            <person name="Zhang Y."/>
        </authorList>
    </citation>
    <scope>NUCLEOTIDE SEQUENCE [LARGE SCALE GENOMIC DNA]</scope>
    <source>
        <strain evidence="2">cv. Yunnan</strain>
    </source>
</reference>
<sequence>MVSSDKKLANVVGVSTRFTWFRRWEVMRRVDEHRDIRGTASVPGASEHHRGNSLQYIRKIAKGRTSGSSLSQLSVTYVRSFFDGELGDGTKRVTVVIHFRINLERGSHARGPTAGEEFPAEA</sequence>
<dbReference type="EMBL" id="CM042037">
    <property type="protein sequence ID" value="KAI3741563.1"/>
    <property type="molecule type" value="Genomic_DNA"/>
</dbReference>
<keyword evidence="2" id="KW-1185">Reference proteome</keyword>
<dbReference type="Proteomes" id="UP001056120">
    <property type="component" value="Linkage Group LG20"/>
</dbReference>
<protein>
    <submittedName>
        <fullName evidence="1">Uncharacterized protein</fullName>
    </submittedName>
</protein>
<reference evidence="1 2" key="2">
    <citation type="journal article" date="2022" name="Mol. Ecol. Resour.">
        <title>The genomes of chicory, endive, great burdock and yacon provide insights into Asteraceae paleo-polyploidization history and plant inulin production.</title>
        <authorList>
            <person name="Fan W."/>
            <person name="Wang S."/>
            <person name="Wang H."/>
            <person name="Wang A."/>
            <person name="Jiang F."/>
            <person name="Liu H."/>
            <person name="Zhao H."/>
            <person name="Xu D."/>
            <person name="Zhang Y."/>
        </authorList>
    </citation>
    <scope>NUCLEOTIDE SEQUENCE [LARGE SCALE GENOMIC DNA]</scope>
    <source>
        <strain evidence="2">cv. Yunnan</strain>
        <tissue evidence="1">Leaves</tissue>
    </source>
</reference>
<proteinExistence type="predicted"/>
<organism evidence="1 2">
    <name type="scientific">Smallanthus sonchifolius</name>
    <dbReference type="NCBI Taxonomy" id="185202"/>
    <lineage>
        <taxon>Eukaryota</taxon>
        <taxon>Viridiplantae</taxon>
        <taxon>Streptophyta</taxon>
        <taxon>Embryophyta</taxon>
        <taxon>Tracheophyta</taxon>
        <taxon>Spermatophyta</taxon>
        <taxon>Magnoliopsida</taxon>
        <taxon>eudicotyledons</taxon>
        <taxon>Gunneridae</taxon>
        <taxon>Pentapetalae</taxon>
        <taxon>asterids</taxon>
        <taxon>campanulids</taxon>
        <taxon>Asterales</taxon>
        <taxon>Asteraceae</taxon>
        <taxon>Asteroideae</taxon>
        <taxon>Heliantheae alliance</taxon>
        <taxon>Millerieae</taxon>
        <taxon>Smallanthus</taxon>
    </lineage>
</organism>
<accession>A0ACB9D4N9</accession>
<comment type="caution">
    <text evidence="1">The sequence shown here is derived from an EMBL/GenBank/DDBJ whole genome shotgun (WGS) entry which is preliminary data.</text>
</comment>